<proteinExistence type="inferred from homology"/>
<accession>A0A9N8L0F6</accession>
<comment type="subcellular location">
    <subcellularLocation>
        <location evidence="1">Secreted</location>
    </subcellularLocation>
</comment>
<dbReference type="SUPFAM" id="SSF47565">
    <property type="entry name" value="Insect pheromone/odorant-binding proteins"/>
    <property type="match status" value="3"/>
</dbReference>
<evidence type="ECO:0000256" key="1">
    <source>
        <dbReference type="ARBA" id="ARBA00004613"/>
    </source>
</evidence>
<protein>
    <submittedName>
        <fullName evidence="6">Uncharacterized protein</fullName>
    </submittedName>
</protein>
<dbReference type="GO" id="GO:0005615">
    <property type="term" value="C:extracellular space"/>
    <property type="evidence" value="ECO:0007669"/>
    <property type="project" value="TreeGrafter"/>
</dbReference>
<name>A0A9N8L0F6_CHRIL</name>
<evidence type="ECO:0000256" key="3">
    <source>
        <dbReference type="ARBA" id="ARBA00022525"/>
    </source>
</evidence>
<dbReference type="PANTHER" id="PTHR11857">
    <property type="entry name" value="ODORANT BINDING PROTEIN-RELATED"/>
    <property type="match status" value="1"/>
</dbReference>
<keyword evidence="7" id="KW-1185">Reference proteome</keyword>
<gene>
    <name evidence="6" type="ORF">CINC_LOCUS12013</name>
</gene>
<dbReference type="InterPro" id="IPR036728">
    <property type="entry name" value="PBP_GOBP_sf"/>
</dbReference>
<comment type="similarity">
    <text evidence="2">Belongs to the PBP/GOBP family.</text>
</comment>
<dbReference type="CDD" id="cd23992">
    <property type="entry name" value="PBP_GOBP"/>
    <property type="match status" value="2"/>
</dbReference>
<dbReference type="SMART" id="SM00708">
    <property type="entry name" value="PhBP"/>
    <property type="match status" value="3"/>
</dbReference>
<evidence type="ECO:0000256" key="2">
    <source>
        <dbReference type="ARBA" id="ARBA00008098"/>
    </source>
</evidence>
<dbReference type="Proteomes" id="UP001154114">
    <property type="component" value="Chromosome 7"/>
</dbReference>
<evidence type="ECO:0000256" key="5">
    <source>
        <dbReference type="SAM" id="SignalP"/>
    </source>
</evidence>
<dbReference type="Pfam" id="PF01395">
    <property type="entry name" value="PBP_GOBP"/>
    <property type="match status" value="3"/>
</dbReference>
<dbReference type="OrthoDB" id="6618046at2759"/>
<dbReference type="GO" id="GO:0005549">
    <property type="term" value="F:odorant binding"/>
    <property type="evidence" value="ECO:0007669"/>
    <property type="project" value="InterPro"/>
</dbReference>
<keyword evidence="4 5" id="KW-0732">Signal</keyword>
<dbReference type="GO" id="GO:0007608">
    <property type="term" value="P:sensory perception of smell"/>
    <property type="evidence" value="ECO:0007669"/>
    <property type="project" value="TreeGrafter"/>
</dbReference>
<feature type="signal peptide" evidence="5">
    <location>
        <begin position="1"/>
        <end position="21"/>
    </location>
</feature>
<keyword evidence="3" id="KW-0964">Secreted</keyword>
<dbReference type="Gene3D" id="1.10.238.20">
    <property type="entry name" value="Pheromone/general odorant binding protein domain"/>
    <property type="match status" value="3"/>
</dbReference>
<organism evidence="6 7">
    <name type="scientific">Chrysodeixis includens</name>
    <name type="common">Soybean looper</name>
    <name type="synonym">Pseudoplusia includens</name>
    <dbReference type="NCBI Taxonomy" id="689277"/>
    <lineage>
        <taxon>Eukaryota</taxon>
        <taxon>Metazoa</taxon>
        <taxon>Ecdysozoa</taxon>
        <taxon>Arthropoda</taxon>
        <taxon>Hexapoda</taxon>
        <taxon>Insecta</taxon>
        <taxon>Pterygota</taxon>
        <taxon>Neoptera</taxon>
        <taxon>Endopterygota</taxon>
        <taxon>Lepidoptera</taxon>
        <taxon>Glossata</taxon>
        <taxon>Ditrysia</taxon>
        <taxon>Noctuoidea</taxon>
        <taxon>Noctuidae</taxon>
        <taxon>Plusiinae</taxon>
        <taxon>Chrysodeixis</taxon>
    </lineage>
</organism>
<evidence type="ECO:0000256" key="4">
    <source>
        <dbReference type="ARBA" id="ARBA00022729"/>
    </source>
</evidence>
<reference evidence="6" key="1">
    <citation type="submission" date="2021-12" db="EMBL/GenBank/DDBJ databases">
        <authorList>
            <person name="King R."/>
        </authorList>
    </citation>
    <scope>NUCLEOTIDE SEQUENCE</scope>
</reference>
<dbReference type="InterPro" id="IPR006170">
    <property type="entry name" value="PBP/GOBP"/>
</dbReference>
<dbReference type="AlphaFoldDB" id="A0A9N8L0F6"/>
<dbReference type="EMBL" id="LR824010">
    <property type="protein sequence ID" value="CAD0197734.1"/>
    <property type="molecule type" value="Genomic_DNA"/>
</dbReference>
<sequence>MSKFTCFVLCAVAVSLSSVHAKLSDEEKAAIHQAVLPILTECSQAHGVSEADIKTAKEDRNTDNLNSCFIGCFFKKMNVLDAEGKYNVDEGLNNLSKYIKSDEDRAKLEAVAKECGTVNDEAVSDGAAGCERAQLLVACALAHKAEAIGDKEREAIRESLSPIIDECGQGHDNDAGSCFAGCFFGKLGVVDADGVYNPDNAIKSINAYLKGFGNLSRFEEVAKKCTRVNERPVSKGNEICERSQMAVDCGLEHKYAVTDEEKAAIRDVLQPIITECSEEHGVSEGDIEAAEKAANAEAIKPCFLGCILKKTNVLDSHGKYNMEESLEQLKKFVKSEEDIAKFEEVGKLCSSVNDQEVSDGEEGCERAKLLIACYFEHKAEMPV</sequence>
<evidence type="ECO:0000313" key="7">
    <source>
        <dbReference type="Proteomes" id="UP001154114"/>
    </source>
</evidence>
<dbReference type="PANTHER" id="PTHR11857:SF43">
    <property type="entry name" value="GEO07291P1-RELATED"/>
    <property type="match status" value="1"/>
</dbReference>
<feature type="chain" id="PRO_5040386582" evidence="5">
    <location>
        <begin position="22"/>
        <end position="383"/>
    </location>
</feature>
<evidence type="ECO:0000313" key="6">
    <source>
        <dbReference type="EMBL" id="CAD0197734.1"/>
    </source>
</evidence>